<dbReference type="EMBL" id="JARJCW010000049">
    <property type="protein sequence ID" value="KAJ7203864.1"/>
    <property type="molecule type" value="Genomic_DNA"/>
</dbReference>
<dbReference type="AlphaFoldDB" id="A0AAD6VAD7"/>
<proteinExistence type="predicted"/>
<protein>
    <submittedName>
        <fullName evidence="2">Uncharacterized protein</fullName>
    </submittedName>
</protein>
<name>A0AAD6VAD7_9AGAR</name>
<evidence type="ECO:0000313" key="2">
    <source>
        <dbReference type="EMBL" id="KAJ7203864.1"/>
    </source>
</evidence>
<comment type="caution">
    <text evidence="2">The sequence shown here is derived from an EMBL/GenBank/DDBJ whole genome shotgun (WGS) entry which is preliminary data.</text>
</comment>
<dbReference type="Proteomes" id="UP001219525">
    <property type="component" value="Unassembled WGS sequence"/>
</dbReference>
<gene>
    <name evidence="2" type="ORF">GGX14DRAFT_398614</name>
</gene>
<reference evidence="2" key="1">
    <citation type="submission" date="2023-03" db="EMBL/GenBank/DDBJ databases">
        <title>Massive genome expansion in bonnet fungi (Mycena s.s.) driven by repeated elements and novel gene families across ecological guilds.</title>
        <authorList>
            <consortium name="Lawrence Berkeley National Laboratory"/>
            <person name="Harder C.B."/>
            <person name="Miyauchi S."/>
            <person name="Viragh M."/>
            <person name="Kuo A."/>
            <person name="Thoen E."/>
            <person name="Andreopoulos B."/>
            <person name="Lu D."/>
            <person name="Skrede I."/>
            <person name="Drula E."/>
            <person name="Henrissat B."/>
            <person name="Morin E."/>
            <person name="Kohler A."/>
            <person name="Barry K."/>
            <person name="LaButti K."/>
            <person name="Morin E."/>
            <person name="Salamov A."/>
            <person name="Lipzen A."/>
            <person name="Mereny Z."/>
            <person name="Hegedus B."/>
            <person name="Baldrian P."/>
            <person name="Stursova M."/>
            <person name="Weitz H."/>
            <person name="Taylor A."/>
            <person name="Grigoriev I.V."/>
            <person name="Nagy L.G."/>
            <person name="Martin F."/>
            <person name="Kauserud H."/>
        </authorList>
    </citation>
    <scope>NUCLEOTIDE SEQUENCE</scope>
    <source>
        <strain evidence="2">9144</strain>
    </source>
</reference>
<evidence type="ECO:0000313" key="3">
    <source>
        <dbReference type="Proteomes" id="UP001219525"/>
    </source>
</evidence>
<accession>A0AAD6VAD7</accession>
<organism evidence="2 3">
    <name type="scientific">Mycena pura</name>
    <dbReference type="NCBI Taxonomy" id="153505"/>
    <lineage>
        <taxon>Eukaryota</taxon>
        <taxon>Fungi</taxon>
        <taxon>Dikarya</taxon>
        <taxon>Basidiomycota</taxon>
        <taxon>Agaricomycotina</taxon>
        <taxon>Agaricomycetes</taxon>
        <taxon>Agaricomycetidae</taxon>
        <taxon>Agaricales</taxon>
        <taxon>Marasmiineae</taxon>
        <taxon>Mycenaceae</taxon>
        <taxon>Mycena</taxon>
    </lineage>
</organism>
<sequence>MPDGNSALTHMRASTSSALRTRIHPARAASISAWRATRTWFVAYAGPRRGANHMHECAYVQRVAIRADHDVRGHVGRGHGREIRVGVGTIPLTPKPDRPQTWGGESEGAREWEGGCSPCPCKHASKPKRCCRTPVSIDGTSAGGASPTSRTAYYSPGLLIQERQPGARARECANQENPEWTISNICGQLPVIVNNWGIVDNCPVVYVPIIPSQLLKIGKLSRALLQIGGRIHTP</sequence>
<keyword evidence="3" id="KW-1185">Reference proteome</keyword>
<evidence type="ECO:0000256" key="1">
    <source>
        <dbReference type="SAM" id="MobiDB-lite"/>
    </source>
</evidence>
<feature type="region of interest" description="Disordered" evidence="1">
    <location>
        <begin position="88"/>
        <end position="109"/>
    </location>
</feature>